<proteinExistence type="predicted"/>
<evidence type="ECO:0000313" key="2">
    <source>
        <dbReference type="EMBL" id="DAD67177.1"/>
    </source>
</evidence>
<evidence type="ECO:0000256" key="1">
    <source>
        <dbReference type="SAM" id="MobiDB-lite"/>
    </source>
</evidence>
<name>A0A8S5LB67_9CAUD</name>
<feature type="region of interest" description="Disordered" evidence="1">
    <location>
        <begin position="1"/>
        <end position="29"/>
    </location>
</feature>
<dbReference type="EMBL" id="BK014671">
    <property type="protein sequence ID" value="DAD67177.1"/>
    <property type="molecule type" value="Genomic_DNA"/>
</dbReference>
<sequence>MQLKASNINQKTGNMTTIYAKNEMKERRS</sequence>
<accession>A0A8S5LB67</accession>
<protein>
    <submittedName>
        <fullName evidence="2">Uncharacterized protein</fullName>
    </submittedName>
</protein>
<feature type="compositionally biased region" description="Polar residues" evidence="1">
    <location>
        <begin position="1"/>
        <end position="19"/>
    </location>
</feature>
<reference evidence="2" key="1">
    <citation type="journal article" date="2021" name="Proc. Natl. Acad. Sci. U.S.A.">
        <title>A Catalog of Tens of Thousands of Viruses from Human Metagenomes Reveals Hidden Associations with Chronic Diseases.</title>
        <authorList>
            <person name="Tisza M.J."/>
            <person name="Buck C.B."/>
        </authorList>
    </citation>
    <scope>NUCLEOTIDE SEQUENCE</scope>
    <source>
        <strain evidence="2">CtRkj24</strain>
    </source>
</reference>
<organism evidence="2">
    <name type="scientific">Podoviridae sp. ctRkj24</name>
    <dbReference type="NCBI Taxonomy" id="2823559"/>
    <lineage>
        <taxon>Viruses</taxon>
        <taxon>Duplodnaviria</taxon>
        <taxon>Heunggongvirae</taxon>
        <taxon>Uroviricota</taxon>
        <taxon>Caudoviricetes</taxon>
    </lineage>
</organism>